<dbReference type="EMBL" id="GL446154">
    <property type="protein sequence ID" value="EFN88408.1"/>
    <property type="molecule type" value="Genomic_DNA"/>
</dbReference>
<keyword evidence="5" id="KW-0325">Glycoprotein</keyword>
<evidence type="ECO:0000259" key="6">
    <source>
        <dbReference type="Pfam" id="PF02351"/>
    </source>
</evidence>
<dbReference type="Pfam" id="PF02351">
    <property type="entry name" value="GDNF"/>
    <property type="match status" value="1"/>
</dbReference>
<name>E2B7C3_HARSA</name>
<dbReference type="OMA" id="FQWNCTH"/>
<organism evidence="8">
    <name type="scientific">Harpegnathos saltator</name>
    <name type="common">Jerdon's jumping ant</name>
    <dbReference type="NCBI Taxonomy" id="610380"/>
    <lineage>
        <taxon>Eukaryota</taxon>
        <taxon>Metazoa</taxon>
        <taxon>Ecdysozoa</taxon>
        <taxon>Arthropoda</taxon>
        <taxon>Hexapoda</taxon>
        <taxon>Insecta</taxon>
        <taxon>Pterygota</taxon>
        <taxon>Neoptera</taxon>
        <taxon>Endopterygota</taxon>
        <taxon>Hymenoptera</taxon>
        <taxon>Apocrita</taxon>
        <taxon>Aculeata</taxon>
        <taxon>Formicoidea</taxon>
        <taxon>Formicidae</taxon>
        <taxon>Ponerinae</taxon>
        <taxon>Ponerini</taxon>
        <taxon>Harpegnathos</taxon>
    </lineage>
</organism>
<proteinExistence type="predicted"/>
<keyword evidence="8" id="KW-1185">Reference proteome</keyword>
<keyword evidence="4" id="KW-0472">Membrane</keyword>
<evidence type="ECO:0000256" key="3">
    <source>
        <dbReference type="ARBA" id="ARBA00022729"/>
    </source>
</evidence>
<dbReference type="InParanoid" id="E2B7C3"/>
<comment type="subcellular location">
    <subcellularLocation>
        <location evidence="1">Cell membrane</location>
    </subcellularLocation>
</comment>
<dbReference type="InterPro" id="IPR037193">
    <property type="entry name" value="GDNF_alpha"/>
</dbReference>
<dbReference type="GO" id="GO:0005886">
    <property type="term" value="C:plasma membrane"/>
    <property type="evidence" value="ECO:0007669"/>
    <property type="project" value="UniProtKB-SubCell"/>
</dbReference>
<dbReference type="InterPro" id="IPR016017">
    <property type="entry name" value="GDNF/GAS1"/>
</dbReference>
<evidence type="ECO:0000256" key="1">
    <source>
        <dbReference type="ARBA" id="ARBA00004236"/>
    </source>
</evidence>
<feature type="domain" description="GDNF/GAS1" evidence="6">
    <location>
        <begin position="22"/>
        <end position="66"/>
    </location>
</feature>
<evidence type="ECO:0000256" key="4">
    <source>
        <dbReference type="ARBA" id="ARBA00023136"/>
    </source>
</evidence>
<sequence length="72" mass="8084">MTPSSHHVEYKDQFSIDALPTCNHAVNVCGRDKVCTQMFKEFKINCKIQEGKCNMENRQQKCSSSLAGDDAS</sequence>
<evidence type="ECO:0000313" key="7">
    <source>
        <dbReference type="EMBL" id="EFN88408.1"/>
    </source>
</evidence>
<accession>E2B7C3</accession>
<evidence type="ECO:0000256" key="2">
    <source>
        <dbReference type="ARBA" id="ARBA00022475"/>
    </source>
</evidence>
<gene>
    <name evidence="7" type="ORF">EAI_01828</name>
</gene>
<dbReference type="OrthoDB" id="6374728at2759"/>
<evidence type="ECO:0000313" key="8">
    <source>
        <dbReference type="Proteomes" id="UP000008237"/>
    </source>
</evidence>
<protein>
    <recommendedName>
        <fullName evidence="6">GDNF/GAS1 domain-containing protein</fullName>
    </recommendedName>
</protein>
<dbReference type="SUPFAM" id="SSF110035">
    <property type="entry name" value="GDNF receptor-like"/>
    <property type="match status" value="1"/>
</dbReference>
<reference evidence="7 8" key="1">
    <citation type="journal article" date="2010" name="Science">
        <title>Genomic comparison of the ants Camponotus floridanus and Harpegnathos saltator.</title>
        <authorList>
            <person name="Bonasio R."/>
            <person name="Zhang G."/>
            <person name="Ye C."/>
            <person name="Mutti N.S."/>
            <person name="Fang X."/>
            <person name="Qin N."/>
            <person name="Donahue G."/>
            <person name="Yang P."/>
            <person name="Li Q."/>
            <person name="Li C."/>
            <person name="Zhang P."/>
            <person name="Huang Z."/>
            <person name="Berger S.L."/>
            <person name="Reinberg D."/>
            <person name="Wang J."/>
            <person name="Liebig J."/>
        </authorList>
    </citation>
    <scope>NUCLEOTIDE SEQUENCE [LARGE SCALE GENOMIC DNA]</scope>
    <source>
        <strain evidence="7 8">R22 G/1</strain>
    </source>
</reference>
<dbReference type="Proteomes" id="UP000008237">
    <property type="component" value="Unassembled WGS sequence"/>
</dbReference>
<evidence type="ECO:0000256" key="5">
    <source>
        <dbReference type="ARBA" id="ARBA00023180"/>
    </source>
</evidence>
<keyword evidence="3" id="KW-0732">Signal</keyword>
<dbReference type="STRING" id="610380.E2B7C3"/>
<dbReference type="AlphaFoldDB" id="E2B7C3"/>
<keyword evidence="2" id="KW-1003">Cell membrane</keyword>